<evidence type="ECO:0008006" key="3">
    <source>
        <dbReference type="Google" id="ProtNLM"/>
    </source>
</evidence>
<keyword evidence="1" id="KW-0472">Membrane</keyword>
<organism evidence="2">
    <name type="scientific">Cacopsylla melanoneura</name>
    <dbReference type="NCBI Taxonomy" id="428564"/>
    <lineage>
        <taxon>Eukaryota</taxon>
        <taxon>Metazoa</taxon>
        <taxon>Ecdysozoa</taxon>
        <taxon>Arthropoda</taxon>
        <taxon>Hexapoda</taxon>
        <taxon>Insecta</taxon>
        <taxon>Pterygota</taxon>
        <taxon>Neoptera</taxon>
        <taxon>Paraneoptera</taxon>
        <taxon>Hemiptera</taxon>
        <taxon>Sternorrhyncha</taxon>
        <taxon>Psylloidea</taxon>
        <taxon>Psyllidae</taxon>
        <taxon>Psyllinae</taxon>
        <taxon>Cacopsylla</taxon>
    </lineage>
</organism>
<keyword evidence="1" id="KW-0812">Transmembrane</keyword>
<dbReference type="EMBL" id="HBUF01587214">
    <property type="protein sequence ID" value="CAG6772233.1"/>
    <property type="molecule type" value="Transcribed_RNA"/>
</dbReference>
<sequence>MVLAKIDNQSVRVNRFVVRLLSNTVSGSNNIHGGDERASTNVAQINPLRLVQGCMPGPLSPGSFLSICNQGLSLVGNNCTTGNVLVVVVVIVVGLAGRFFILIWFLLGMLGVERLSLIGVSICV</sequence>
<dbReference type="EMBL" id="HBUF01587216">
    <property type="protein sequence ID" value="CAG6772239.1"/>
    <property type="molecule type" value="Transcribed_RNA"/>
</dbReference>
<keyword evidence="1" id="KW-1133">Transmembrane helix</keyword>
<reference evidence="2" key="1">
    <citation type="submission" date="2021-05" db="EMBL/GenBank/DDBJ databases">
        <authorList>
            <person name="Alioto T."/>
            <person name="Alioto T."/>
            <person name="Gomez Garrido J."/>
        </authorList>
    </citation>
    <scope>NUCLEOTIDE SEQUENCE</scope>
</reference>
<proteinExistence type="predicted"/>
<dbReference type="EMBL" id="HBUF01587212">
    <property type="protein sequence ID" value="CAG6772227.1"/>
    <property type="molecule type" value="Transcribed_RNA"/>
</dbReference>
<evidence type="ECO:0000256" key="1">
    <source>
        <dbReference type="SAM" id="Phobius"/>
    </source>
</evidence>
<protein>
    <recommendedName>
        <fullName evidence="3">Transmembrane protein</fullName>
    </recommendedName>
</protein>
<dbReference type="EMBL" id="HBUF01587213">
    <property type="protein sequence ID" value="CAG6772230.1"/>
    <property type="molecule type" value="Transcribed_RNA"/>
</dbReference>
<dbReference type="AlphaFoldDB" id="A0A8D9ASY7"/>
<feature type="transmembrane region" description="Helical" evidence="1">
    <location>
        <begin position="84"/>
        <end position="107"/>
    </location>
</feature>
<evidence type="ECO:0000313" key="2">
    <source>
        <dbReference type="EMBL" id="CAG6772233.1"/>
    </source>
</evidence>
<accession>A0A8D9ASY7</accession>
<name>A0A8D9ASY7_9HEMI</name>
<dbReference type="EMBL" id="HBUF01587215">
    <property type="protein sequence ID" value="CAG6772236.1"/>
    <property type="molecule type" value="Transcribed_RNA"/>
</dbReference>